<protein>
    <submittedName>
        <fullName evidence="1">Uncharacterized protein</fullName>
    </submittedName>
</protein>
<dbReference type="EMBL" id="BHXC01000006">
    <property type="protein sequence ID" value="GCB89649.1"/>
    <property type="molecule type" value="Genomic_DNA"/>
</dbReference>
<name>A0A059VXA6_STRNR</name>
<dbReference type="Proteomes" id="UP000288351">
    <property type="component" value="Unassembled WGS sequence"/>
</dbReference>
<accession>A0A059VXA6</accession>
<dbReference type="RefSeq" id="WP_016578985.1">
    <property type="nucleotide sequence ID" value="NZ_BHXC01000006.1"/>
</dbReference>
<evidence type="ECO:0000313" key="1">
    <source>
        <dbReference type="EMBL" id="GCB89649.1"/>
    </source>
</evidence>
<evidence type="ECO:0000313" key="2">
    <source>
        <dbReference type="Proteomes" id="UP000288351"/>
    </source>
</evidence>
<proteinExistence type="predicted"/>
<reference evidence="1 2" key="1">
    <citation type="journal article" date="2019" name="Microbiol. Resour. Announc.">
        <title>Draft Genome Sequence of the Most Traditional epsilon-Poly-l-Lysine Producer, Streptomyces albulus NBRC14147.</title>
        <authorList>
            <person name="Yamanaka K."/>
            <person name="Hamano Y."/>
        </authorList>
    </citation>
    <scope>NUCLEOTIDE SEQUENCE [LARGE SCALE GENOMIC DNA]</scope>
    <source>
        <strain evidence="1 2">NBRC 14147</strain>
    </source>
</reference>
<sequence length="363" mass="40132">MTVSAVADRIASRTWSDFGCAVNALPPVELFDRYERSRFLYPAKRARLAPYWSLILENWQRARRAGELLHWVASYDEPGGGWASLSSWRSTHGGWQTQHLVSSGTLAGGRAVMLAAQAIRVAERQDVAAQNWFSPSNRFAARAFGSIERNLGPARSLVVPGDYVMVPLTLARALPPVGSVGTVTELDAGACPELADLARRCRGEVYVRAEGLDRDDLRLTDVDRLYRLVGLRRHRRVWALYDASGTVRAAALAYRGPLGFNFSFLENRCDLLVAPGLDPTEVRRATDTLLAAACHAYADFEPAAVPLATTTPIDHLILAGAESVRPYTRALWLAEAYPDLYRHIDELYAQRLHGRGVYPRSSA</sequence>
<comment type="caution">
    <text evidence="1">The sequence shown here is derived from an EMBL/GenBank/DDBJ whole genome shotgun (WGS) entry which is preliminary data.</text>
</comment>
<gene>
    <name evidence="1" type="ORF">SALB_02337</name>
</gene>
<dbReference type="AlphaFoldDB" id="A0A059VXA6"/>
<organism evidence="1 2">
    <name type="scientific">Streptomyces noursei</name>
    <name type="common">Streptomyces albulus</name>
    <dbReference type="NCBI Taxonomy" id="1971"/>
    <lineage>
        <taxon>Bacteria</taxon>
        <taxon>Bacillati</taxon>
        <taxon>Actinomycetota</taxon>
        <taxon>Actinomycetes</taxon>
        <taxon>Kitasatosporales</taxon>
        <taxon>Streptomycetaceae</taxon>
        <taxon>Streptomyces</taxon>
    </lineage>
</organism>